<comment type="caution">
    <text evidence="9">The sequence shown here is derived from an EMBL/GenBank/DDBJ whole genome shotgun (WGS) entry which is preliminary data.</text>
</comment>
<comment type="function">
    <text evidence="1">One of the primary rRNA binding proteins, it binds specifically to the 5'-end of 16S ribosomal RNA.</text>
</comment>
<dbReference type="PRINTS" id="PR00973">
    <property type="entry name" value="RIBOSOMALS17"/>
</dbReference>
<dbReference type="CDD" id="cd00364">
    <property type="entry name" value="Ribosomal_uS17"/>
    <property type="match status" value="1"/>
</dbReference>
<dbReference type="GeneID" id="77731798"/>
<dbReference type="GO" id="GO:0003735">
    <property type="term" value="F:structural constituent of ribosome"/>
    <property type="evidence" value="ECO:0007669"/>
    <property type="project" value="InterPro"/>
</dbReference>
<evidence type="ECO:0000256" key="8">
    <source>
        <dbReference type="SAM" id="MobiDB-lite"/>
    </source>
</evidence>
<dbReference type="EMBL" id="JAKWFO010000005">
    <property type="protein sequence ID" value="KAI9635070.1"/>
    <property type="molecule type" value="Genomic_DNA"/>
</dbReference>
<dbReference type="Proteomes" id="UP001164286">
    <property type="component" value="Unassembled WGS sequence"/>
</dbReference>
<dbReference type="GO" id="GO:0006412">
    <property type="term" value="P:translation"/>
    <property type="evidence" value="ECO:0007669"/>
    <property type="project" value="InterPro"/>
</dbReference>
<name>A0AA38LTP8_9TREE</name>
<protein>
    <recommendedName>
        <fullName evidence="7">Small ribosomal subunit protein uS17c</fullName>
    </recommendedName>
</protein>
<proteinExistence type="inferred from homology"/>
<keyword evidence="3" id="KW-0699">rRNA-binding</keyword>
<evidence type="ECO:0000256" key="3">
    <source>
        <dbReference type="ARBA" id="ARBA00022730"/>
    </source>
</evidence>
<evidence type="ECO:0000256" key="1">
    <source>
        <dbReference type="ARBA" id="ARBA00002932"/>
    </source>
</evidence>
<reference evidence="9" key="1">
    <citation type="journal article" date="2022" name="G3 (Bethesda)">
        <title>High quality genome of the basidiomycete yeast Dioszegia hungarica PDD-24b-2 isolated from cloud water.</title>
        <authorList>
            <person name="Jarrige D."/>
            <person name="Haridas S."/>
            <person name="Bleykasten-Grosshans C."/>
            <person name="Joly M."/>
            <person name="Nadalig T."/>
            <person name="Sancelme M."/>
            <person name="Vuilleumier S."/>
            <person name="Grigoriev I.V."/>
            <person name="Amato P."/>
            <person name="Bringel F."/>
        </authorList>
    </citation>
    <scope>NUCLEOTIDE SEQUENCE</scope>
    <source>
        <strain evidence="9">PDD-24b-2</strain>
    </source>
</reference>
<sequence length="160" mass="17065">MPNILNGTVTKAGAMAKTITVTITRRFEHPKYIKRLERTTKLLVHDELNEAKIGDRVSITHTRPLSRTKNFYLSAINARPAESLQNIPLAAGPPELPAARTMQQVRRRAEAEAAKGTRGAAAVVGSVGSAEKEAEGGVAGLLPDLGLASGESKGEEMVAR</sequence>
<evidence type="ECO:0000256" key="5">
    <source>
        <dbReference type="ARBA" id="ARBA00022980"/>
    </source>
</evidence>
<dbReference type="AlphaFoldDB" id="A0AA38LTP8"/>
<keyword evidence="10" id="KW-1185">Reference proteome</keyword>
<gene>
    <name evidence="9" type="ORF">MKK02DRAFT_43750</name>
</gene>
<comment type="similarity">
    <text evidence="2">Belongs to the universal ribosomal protein uS17 family.</text>
</comment>
<evidence type="ECO:0000256" key="7">
    <source>
        <dbReference type="ARBA" id="ARBA00035251"/>
    </source>
</evidence>
<keyword evidence="4" id="KW-0694">RNA-binding</keyword>
<accession>A0AA38LTP8</accession>
<dbReference type="PANTHER" id="PTHR10744">
    <property type="entry name" value="40S RIBOSOMAL PROTEIN S11 FAMILY MEMBER"/>
    <property type="match status" value="1"/>
</dbReference>
<dbReference type="Gene3D" id="2.40.50.140">
    <property type="entry name" value="Nucleic acid-binding proteins"/>
    <property type="match status" value="1"/>
</dbReference>
<dbReference type="InterPro" id="IPR000266">
    <property type="entry name" value="Ribosomal_uS17"/>
</dbReference>
<dbReference type="Pfam" id="PF00366">
    <property type="entry name" value="Ribosomal_S17"/>
    <property type="match status" value="1"/>
</dbReference>
<evidence type="ECO:0000256" key="2">
    <source>
        <dbReference type="ARBA" id="ARBA00010254"/>
    </source>
</evidence>
<dbReference type="NCBIfam" id="NF004123">
    <property type="entry name" value="PRK05610.1"/>
    <property type="match status" value="1"/>
</dbReference>
<evidence type="ECO:0000256" key="6">
    <source>
        <dbReference type="ARBA" id="ARBA00023274"/>
    </source>
</evidence>
<evidence type="ECO:0000313" key="9">
    <source>
        <dbReference type="EMBL" id="KAI9635070.1"/>
    </source>
</evidence>
<dbReference type="InterPro" id="IPR019984">
    <property type="entry name" value="Ribosomal_uS17_bact/chlr"/>
</dbReference>
<keyword evidence="5" id="KW-0689">Ribosomal protein</keyword>
<dbReference type="GO" id="GO:1990904">
    <property type="term" value="C:ribonucleoprotein complex"/>
    <property type="evidence" value="ECO:0007669"/>
    <property type="project" value="UniProtKB-KW"/>
</dbReference>
<dbReference type="GO" id="GO:0005739">
    <property type="term" value="C:mitochondrion"/>
    <property type="evidence" value="ECO:0007669"/>
    <property type="project" value="TreeGrafter"/>
</dbReference>
<feature type="region of interest" description="Disordered" evidence="8">
    <location>
        <begin position="134"/>
        <end position="160"/>
    </location>
</feature>
<dbReference type="PANTHER" id="PTHR10744:SF1">
    <property type="entry name" value="SMALL RIBOSOMAL SUBUNIT PROTEIN US17M"/>
    <property type="match status" value="1"/>
</dbReference>
<dbReference type="GO" id="GO:0005840">
    <property type="term" value="C:ribosome"/>
    <property type="evidence" value="ECO:0007669"/>
    <property type="project" value="UniProtKB-KW"/>
</dbReference>
<keyword evidence="6" id="KW-0687">Ribonucleoprotein</keyword>
<dbReference type="SUPFAM" id="SSF50249">
    <property type="entry name" value="Nucleic acid-binding proteins"/>
    <property type="match status" value="1"/>
</dbReference>
<evidence type="ECO:0000256" key="4">
    <source>
        <dbReference type="ARBA" id="ARBA00022884"/>
    </source>
</evidence>
<evidence type="ECO:0000313" key="10">
    <source>
        <dbReference type="Proteomes" id="UP001164286"/>
    </source>
</evidence>
<organism evidence="9 10">
    <name type="scientific">Dioszegia hungarica</name>
    <dbReference type="NCBI Taxonomy" id="4972"/>
    <lineage>
        <taxon>Eukaryota</taxon>
        <taxon>Fungi</taxon>
        <taxon>Dikarya</taxon>
        <taxon>Basidiomycota</taxon>
        <taxon>Agaricomycotina</taxon>
        <taxon>Tremellomycetes</taxon>
        <taxon>Tremellales</taxon>
        <taxon>Bulleribasidiaceae</taxon>
        <taxon>Dioszegia</taxon>
    </lineage>
</organism>
<dbReference type="GO" id="GO:0019843">
    <property type="term" value="F:rRNA binding"/>
    <property type="evidence" value="ECO:0007669"/>
    <property type="project" value="UniProtKB-KW"/>
</dbReference>
<dbReference type="InterPro" id="IPR012340">
    <property type="entry name" value="NA-bd_OB-fold"/>
</dbReference>
<dbReference type="HAMAP" id="MF_01345_B">
    <property type="entry name" value="Ribosomal_uS17_B"/>
    <property type="match status" value="1"/>
</dbReference>
<dbReference type="RefSeq" id="XP_052944847.1">
    <property type="nucleotide sequence ID" value="XM_053092593.1"/>
</dbReference>